<dbReference type="Proteomes" id="UP000790787">
    <property type="component" value="Chromosome 8"/>
</dbReference>
<reference evidence="1" key="1">
    <citation type="journal article" date="2014" name="Nat. Commun.">
        <title>The tobacco genome sequence and its comparison with those of tomato and potato.</title>
        <authorList>
            <person name="Sierro N."/>
            <person name="Battey J.N."/>
            <person name="Ouadi S."/>
            <person name="Bakaher N."/>
            <person name="Bovet L."/>
            <person name="Willig A."/>
            <person name="Goepfert S."/>
            <person name="Peitsch M.C."/>
            <person name="Ivanov N.V."/>
        </authorList>
    </citation>
    <scope>NUCLEOTIDE SEQUENCE [LARGE SCALE GENOMIC DNA]</scope>
</reference>
<gene>
    <name evidence="2" type="primary">LOC142163125</name>
</gene>
<evidence type="ECO:0000313" key="2">
    <source>
        <dbReference type="RefSeq" id="XP_075076480.1"/>
    </source>
</evidence>
<protein>
    <submittedName>
        <fullName evidence="2">Disease resistance protein Roq1-like</fullName>
    </submittedName>
</protein>
<accession>A0AC58RUW5</accession>
<reference evidence="2" key="2">
    <citation type="submission" date="2025-08" db="UniProtKB">
        <authorList>
            <consortium name="RefSeq"/>
        </authorList>
    </citation>
    <scope>IDENTIFICATION</scope>
    <source>
        <tissue evidence="2">Leaf</tissue>
    </source>
</reference>
<keyword evidence="1" id="KW-1185">Reference proteome</keyword>
<organism evidence="1 2">
    <name type="scientific">Nicotiana tabacum</name>
    <name type="common">Common tobacco</name>
    <dbReference type="NCBI Taxonomy" id="4097"/>
    <lineage>
        <taxon>Eukaryota</taxon>
        <taxon>Viridiplantae</taxon>
        <taxon>Streptophyta</taxon>
        <taxon>Embryophyta</taxon>
        <taxon>Tracheophyta</taxon>
        <taxon>Spermatophyta</taxon>
        <taxon>Magnoliopsida</taxon>
        <taxon>eudicotyledons</taxon>
        <taxon>Gunneridae</taxon>
        <taxon>Pentapetalae</taxon>
        <taxon>asterids</taxon>
        <taxon>lamiids</taxon>
        <taxon>Solanales</taxon>
        <taxon>Solanaceae</taxon>
        <taxon>Nicotianoideae</taxon>
        <taxon>Nicotianeae</taxon>
        <taxon>Nicotiana</taxon>
    </lineage>
</organism>
<dbReference type="RefSeq" id="XP_075076480.1">
    <property type="nucleotide sequence ID" value="XM_075220379.1"/>
</dbReference>
<sequence>MREISATEKKTILRKIFDKICCQSEGVRCVENIREGEEKCIQEIVDKIWQVRSIVGIESRVKEIKSLLRIGFGGVYFVGVCGISGSGKTTVARAIFDEISCQFEGSCFLATVGEVSEKHGLSHLKQKLLSQISMQAFVDVESVAQRLASHEALELFSWHAFQQRAPVKEFEELSNCVVDCAKGLPLALEVMGSFLYKRGMEELRSGLHRFKDLGNGKIVKLLSLSLDAWGSKRMIEMHDSIAQMGQQVARAADQSKPWNCAIVAYG</sequence>
<evidence type="ECO:0000313" key="1">
    <source>
        <dbReference type="Proteomes" id="UP000790787"/>
    </source>
</evidence>
<proteinExistence type="predicted"/>
<name>A0AC58RUW5_TOBAC</name>